<dbReference type="EMBL" id="LAZR01000405">
    <property type="protein sequence ID" value="KKN70346.1"/>
    <property type="molecule type" value="Genomic_DNA"/>
</dbReference>
<keyword evidence="1" id="KW-0812">Transmembrane</keyword>
<dbReference type="InterPro" id="IPR003399">
    <property type="entry name" value="Mce/MlaD"/>
</dbReference>
<evidence type="ECO:0000313" key="3">
    <source>
        <dbReference type="EMBL" id="KKN70346.1"/>
    </source>
</evidence>
<evidence type="ECO:0000259" key="2">
    <source>
        <dbReference type="Pfam" id="PF02470"/>
    </source>
</evidence>
<feature type="transmembrane region" description="Helical" evidence="1">
    <location>
        <begin position="12"/>
        <end position="31"/>
    </location>
</feature>
<evidence type="ECO:0000256" key="1">
    <source>
        <dbReference type="SAM" id="Phobius"/>
    </source>
</evidence>
<name>A0A0F9V9Y0_9ZZZZ</name>
<gene>
    <name evidence="3" type="ORF">LCGC14_0432120</name>
</gene>
<dbReference type="InterPro" id="IPR052336">
    <property type="entry name" value="MlaD_Phospholipid_Transporter"/>
</dbReference>
<comment type="caution">
    <text evidence="3">The sequence shown here is derived from an EMBL/GenBank/DDBJ whole genome shotgun (WGS) entry which is preliminary data.</text>
</comment>
<accession>A0A0F9V9Y0</accession>
<sequence length="294" mass="31390">MPRKHRSELTAGIFVAASLGLVLAIVLWIGAAELFRPSYQEAIFYVREDENPGLQAGSSIKAGGIDVGRIIRVHLDLNQGRAYYIAQITRKGVTIHADSATYVSAGLVGSASLAVTPGSKDAPLADWDHPVHIGGGLDAAMQDIASAASTLRRTIETEFDLTNAESLIAKVHTTADGMSTAAGNVAQITANLVPETDATNPDSLMGRIKSGAGNIDELAGKLYETADEMAKLLVGAQQVIVKVNEGQGTMGKLIVDDRLHRQLLDTTEQLTLLLKDMRALLNKWKKTGLQLKLK</sequence>
<dbReference type="AlphaFoldDB" id="A0A0F9V9Y0"/>
<feature type="domain" description="Mce/MlaD" evidence="2">
    <location>
        <begin position="45"/>
        <end position="118"/>
    </location>
</feature>
<dbReference type="PANTHER" id="PTHR33371">
    <property type="entry name" value="INTERMEMBRANE PHOSPHOLIPID TRANSPORT SYSTEM BINDING PROTEIN MLAD-RELATED"/>
    <property type="match status" value="1"/>
</dbReference>
<reference evidence="3" key="1">
    <citation type="journal article" date="2015" name="Nature">
        <title>Complex archaea that bridge the gap between prokaryotes and eukaryotes.</title>
        <authorList>
            <person name="Spang A."/>
            <person name="Saw J.H."/>
            <person name="Jorgensen S.L."/>
            <person name="Zaremba-Niedzwiedzka K."/>
            <person name="Martijn J."/>
            <person name="Lind A.E."/>
            <person name="van Eijk R."/>
            <person name="Schleper C."/>
            <person name="Guy L."/>
            <person name="Ettema T.J."/>
        </authorList>
    </citation>
    <scope>NUCLEOTIDE SEQUENCE</scope>
</reference>
<keyword evidence="1" id="KW-0472">Membrane</keyword>
<proteinExistence type="predicted"/>
<dbReference type="Pfam" id="PF02470">
    <property type="entry name" value="MlaD"/>
    <property type="match status" value="1"/>
</dbReference>
<protein>
    <recommendedName>
        <fullName evidence="2">Mce/MlaD domain-containing protein</fullName>
    </recommendedName>
</protein>
<organism evidence="3">
    <name type="scientific">marine sediment metagenome</name>
    <dbReference type="NCBI Taxonomy" id="412755"/>
    <lineage>
        <taxon>unclassified sequences</taxon>
        <taxon>metagenomes</taxon>
        <taxon>ecological metagenomes</taxon>
    </lineage>
</organism>
<dbReference type="PANTHER" id="PTHR33371:SF4">
    <property type="entry name" value="INTERMEMBRANE PHOSPHOLIPID TRANSPORT SYSTEM BINDING PROTEIN MLAD"/>
    <property type="match status" value="1"/>
</dbReference>
<keyword evidence="1" id="KW-1133">Transmembrane helix</keyword>